<protein>
    <submittedName>
        <fullName evidence="5">Lamina-associated polypeptide 2, isoforms beta/delta/epsilon/gamma-like isoform X1</fullName>
    </submittedName>
</protein>
<keyword evidence="2" id="KW-0812">Transmembrane</keyword>
<evidence type="ECO:0000259" key="3">
    <source>
        <dbReference type="PROSITE" id="PS50954"/>
    </source>
</evidence>
<dbReference type="PANTHER" id="PTHR12019:SF9">
    <property type="entry name" value="THYMOPOIETIN"/>
    <property type="match status" value="1"/>
</dbReference>
<dbReference type="Proteomes" id="UP000695022">
    <property type="component" value="Unplaced"/>
</dbReference>
<evidence type="ECO:0000256" key="1">
    <source>
        <dbReference type="SAM" id="MobiDB-lite"/>
    </source>
</evidence>
<name>A0ABM1DYH2_PRICU</name>
<feature type="domain" description="LEM" evidence="3">
    <location>
        <begin position="54"/>
        <end position="98"/>
    </location>
</feature>
<keyword evidence="4" id="KW-1185">Reference proteome</keyword>
<gene>
    <name evidence="5" type="primary">LOC106807222</name>
</gene>
<keyword evidence="2" id="KW-1133">Transmembrane helix</keyword>
<dbReference type="Pfam" id="PF03020">
    <property type="entry name" value="LEM"/>
    <property type="match status" value="1"/>
</dbReference>
<feature type="region of interest" description="Disordered" evidence="1">
    <location>
        <begin position="102"/>
        <end position="152"/>
    </location>
</feature>
<dbReference type="CDD" id="cd12940">
    <property type="entry name" value="LEM_LAP2_LEMD1"/>
    <property type="match status" value="1"/>
</dbReference>
<organism evidence="4 5">
    <name type="scientific">Priapulus caudatus</name>
    <name type="common">Priapulid worm</name>
    <dbReference type="NCBI Taxonomy" id="37621"/>
    <lineage>
        <taxon>Eukaryota</taxon>
        <taxon>Metazoa</taxon>
        <taxon>Ecdysozoa</taxon>
        <taxon>Scalidophora</taxon>
        <taxon>Priapulida</taxon>
        <taxon>Priapulimorpha</taxon>
        <taxon>Priapulimorphida</taxon>
        <taxon>Priapulidae</taxon>
        <taxon>Priapulus</taxon>
    </lineage>
</organism>
<reference evidence="5" key="1">
    <citation type="submission" date="2025-08" db="UniProtKB">
        <authorList>
            <consortium name="RefSeq"/>
        </authorList>
    </citation>
    <scope>IDENTIFICATION</scope>
</reference>
<feature type="transmembrane region" description="Helical" evidence="2">
    <location>
        <begin position="238"/>
        <end position="259"/>
    </location>
</feature>
<dbReference type="InterPro" id="IPR051656">
    <property type="entry name" value="LEM_domain"/>
</dbReference>
<dbReference type="RefSeq" id="XP_014664993.1">
    <property type="nucleotide sequence ID" value="XM_014809507.1"/>
</dbReference>
<dbReference type="PROSITE" id="PS50954">
    <property type="entry name" value="LEM"/>
    <property type="match status" value="1"/>
</dbReference>
<proteinExistence type="predicted"/>
<accession>A0ABM1DYH2</accession>
<keyword evidence="2" id="KW-0472">Membrane</keyword>
<feature type="compositionally biased region" description="Acidic residues" evidence="1">
    <location>
        <begin position="108"/>
        <end position="130"/>
    </location>
</feature>
<dbReference type="SMART" id="SM00540">
    <property type="entry name" value="LEM"/>
    <property type="match status" value="1"/>
</dbReference>
<dbReference type="InterPro" id="IPR011015">
    <property type="entry name" value="LEM/LEM-like_dom_sf"/>
</dbReference>
<dbReference type="SUPFAM" id="SSF63451">
    <property type="entry name" value="LEM domain"/>
    <property type="match status" value="1"/>
</dbReference>
<evidence type="ECO:0000313" key="4">
    <source>
        <dbReference type="Proteomes" id="UP000695022"/>
    </source>
</evidence>
<feature type="region of interest" description="Disordered" evidence="1">
    <location>
        <begin position="1"/>
        <end position="56"/>
    </location>
</feature>
<feature type="region of interest" description="Disordered" evidence="1">
    <location>
        <begin position="184"/>
        <end position="217"/>
    </location>
</feature>
<evidence type="ECO:0000256" key="2">
    <source>
        <dbReference type="SAM" id="Phobius"/>
    </source>
</evidence>
<sequence>MADRNRISSFSSDEEASPISQRRQLKQQQTTSRSSKTSSRSKASATSRDVMGEQIDVTQLSDEVLSADLRRMGVNVGPIVETTRRTYERKYLKLLYGGANGDQSLQAEENDYDDEDDAEEEAEEEPEEVQEAPSRNFRRRTVDGVGDSPKRVAVATSMPRLTRRSLASMGHSLQIQEATSWSGAKTTSTTYKKRTYATDSSSGATYRPVEKTSRSWATLTTPSTPARTVATQQPRASWLSPWVQLLILVVVAALVFLVIQNMESNPSTSIPKLTV</sequence>
<dbReference type="GeneID" id="106807222"/>
<dbReference type="InterPro" id="IPR003887">
    <property type="entry name" value="LEM_dom"/>
</dbReference>
<evidence type="ECO:0000313" key="5">
    <source>
        <dbReference type="RefSeq" id="XP_014664993.1"/>
    </source>
</evidence>
<feature type="compositionally biased region" description="Low complexity" evidence="1">
    <location>
        <begin position="20"/>
        <end position="48"/>
    </location>
</feature>
<dbReference type="PANTHER" id="PTHR12019">
    <property type="entry name" value="LAMINA-ASSOCIATED POLYPEPTIDE THYMOPOIETIN"/>
    <property type="match status" value="1"/>
</dbReference>
<dbReference type="Gene3D" id="1.10.720.40">
    <property type="match status" value="1"/>
</dbReference>